<dbReference type="Pfam" id="PF04413">
    <property type="entry name" value="Glycos_transf_N"/>
    <property type="match status" value="1"/>
</dbReference>
<evidence type="ECO:0000256" key="1">
    <source>
        <dbReference type="ARBA" id="ARBA00022679"/>
    </source>
</evidence>
<protein>
    <recommendedName>
        <fullName evidence="4">3-deoxy-D-manno-octulosonic acid transferase</fullName>
        <shortName evidence="4">Kdo transferase</shortName>
        <ecNumber evidence="4">2.4.99.12</ecNumber>
    </recommendedName>
    <alternativeName>
        <fullName evidence="4">Lipid IV(A) 3-deoxy-D-manno-octulosonic acid transferase</fullName>
    </alternativeName>
</protein>
<feature type="site" description="Transition state stabilizer" evidence="3">
    <location>
        <position position="160"/>
    </location>
</feature>
<comment type="similarity">
    <text evidence="4">Belongs to the glycosyltransferase group 1 family.</text>
</comment>
<sequence>MKQSSGFSPGFSLMLGEYALLWRLARPFIARHKRLRDDFPLRMVPEEWQPPFPPESSPGTRPDIRTDLWIQAASGGESFLTRQLLHELNTLAGDAPRRRLRILCTSCTKQGLDVLRAAGEQAPAAWPNLEIAVRVFPLDEPKIIRRAREYASPKAVVLLETELWPGLMAACAENNTPLVTVNGRMTEKSYSGYRWFAPLWKKIAPARVLAMAEADAARFAALFGKDRVSVMPNMKFDGVPLVSPPPDPASPALKLLPPGLPVILLASVREEEEPLFPPVLAYLRKHAPEAAVVVAPRHMERVPAWRQILDTAFGSHNAMTASAMEEAGTVAAPGNAALWDRFGQLQALYARADAVFVGGSLAKLGGQNFLEAAGQGRIPVIGPHWKNFAWVGEEFFTAGLGRRVADAGELGPALVAMLRAAPDPETVRVKVAAYLAPRRGGTRMAAEAVWEFIT</sequence>
<name>A0A212JX27_9DELT</name>
<feature type="domain" description="3-deoxy-D-manno-octulosonic-acid transferase N-terminal" evidence="5">
    <location>
        <begin position="66"/>
        <end position="237"/>
    </location>
</feature>
<dbReference type="GO" id="GO:0009244">
    <property type="term" value="P:lipopolysaccharide core region biosynthetic process"/>
    <property type="evidence" value="ECO:0007669"/>
    <property type="project" value="UniProtKB-UniRule"/>
</dbReference>
<evidence type="ECO:0000313" key="6">
    <source>
        <dbReference type="EMBL" id="SBW04024.1"/>
    </source>
</evidence>
<dbReference type="PANTHER" id="PTHR42755">
    <property type="entry name" value="3-DEOXY-MANNO-OCTULOSONATE CYTIDYLYLTRANSFERASE"/>
    <property type="match status" value="1"/>
</dbReference>
<dbReference type="PANTHER" id="PTHR42755:SF1">
    <property type="entry name" value="3-DEOXY-D-MANNO-OCTULOSONIC ACID TRANSFERASE, MITOCHONDRIAL-RELATED"/>
    <property type="match status" value="1"/>
</dbReference>
<evidence type="ECO:0000259" key="5">
    <source>
        <dbReference type="Pfam" id="PF04413"/>
    </source>
</evidence>
<proteinExistence type="inferred from homology"/>
<keyword evidence="1 4" id="KW-0808">Transferase</keyword>
<dbReference type="Gene3D" id="3.40.50.11720">
    <property type="entry name" value="3-Deoxy-D-manno-octulosonic-acid transferase, N-terminal domain"/>
    <property type="match status" value="1"/>
</dbReference>
<accession>A0A212JX27</accession>
<gene>
    <name evidence="6" type="ORF">KL86DPRO_20245</name>
</gene>
<dbReference type="InterPro" id="IPR039901">
    <property type="entry name" value="Kdotransferase"/>
</dbReference>
<dbReference type="EC" id="2.4.99.12" evidence="4"/>
<reference evidence="6" key="1">
    <citation type="submission" date="2016-04" db="EMBL/GenBank/DDBJ databases">
        <authorList>
            <person name="Evans L.H."/>
            <person name="Alamgir A."/>
            <person name="Owens N."/>
            <person name="Weber N.D."/>
            <person name="Virtaneva K."/>
            <person name="Barbian K."/>
            <person name="Babar A."/>
            <person name="Rosenke K."/>
        </authorList>
    </citation>
    <scope>NUCLEOTIDE SEQUENCE</scope>
    <source>
        <strain evidence="6">86</strain>
    </source>
</reference>
<feature type="active site" description="Proton acceptor" evidence="2">
    <location>
        <position position="77"/>
    </location>
</feature>
<evidence type="ECO:0000256" key="3">
    <source>
        <dbReference type="PIRSR" id="PIRSR639901-2"/>
    </source>
</evidence>
<dbReference type="UniPathway" id="UPA00958"/>
<comment type="subcellular location">
    <subcellularLocation>
        <location evidence="4">Cell membrane</location>
    </subcellularLocation>
</comment>
<keyword evidence="4" id="KW-1003">Cell membrane</keyword>
<dbReference type="AlphaFoldDB" id="A0A212JX27"/>
<comment type="catalytic activity">
    <reaction evidence="4">
        <text>lipid IVA (E. coli) + CMP-3-deoxy-beta-D-manno-octulosonate = alpha-Kdo-(2-&gt;6)-lipid IVA (E. coli) + CMP + H(+)</text>
        <dbReference type="Rhea" id="RHEA:28066"/>
        <dbReference type="ChEBI" id="CHEBI:15378"/>
        <dbReference type="ChEBI" id="CHEBI:58603"/>
        <dbReference type="ChEBI" id="CHEBI:60364"/>
        <dbReference type="ChEBI" id="CHEBI:60377"/>
        <dbReference type="ChEBI" id="CHEBI:85987"/>
        <dbReference type="EC" id="2.4.99.12"/>
    </reaction>
</comment>
<dbReference type="GO" id="GO:0043842">
    <property type="term" value="F:Kdo transferase activity"/>
    <property type="evidence" value="ECO:0007669"/>
    <property type="project" value="UniProtKB-EC"/>
</dbReference>
<dbReference type="GO" id="GO:0009245">
    <property type="term" value="P:lipid A biosynthetic process"/>
    <property type="evidence" value="ECO:0007669"/>
    <property type="project" value="TreeGrafter"/>
</dbReference>
<keyword evidence="4" id="KW-0472">Membrane</keyword>
<dbReference type="InterPro" id="IPR007507">
    <property type="entry name" value="Glycos_transf_N"/>
</dbReference>
<dbReference type="Gene3D" id="3.40.50.2000">
    <property type="entry name" value="Glycogen Phosphorylase B"/>
    <property type="match status" value="1"/>
</dbReference>
<dbReference type="GO" id="GO:0005886">
    <property type="term" value="C:plasma membrane"/>
    <property type="evidence" value="ECO:0007669"/>
    <property type="project" value="UniProtKB-SubCell"/>
</dbReference>
<organism evidence="6">
    <name type="scientific">uncultured delta proteobacterium</name>
    <dbReference type="NCBI Taxonomy" id="34034"/>
    <lineage>
        <taxon>Bacteria</taxon>
        <taxon>Deltaproteobacteria</taxon>
        <taxon>environmental samples</taxon>
    </lineage>
</organism>
<dbReference type="InterPro" id="IPR038107">
    <property type="entry name" value="Glycos_transf_N_sf"/>
</dbReference>
<keyword evidence="4" id="KW-0448">Lipopolysaccharide biosynthesis</keyword>
<feature type="site" description="Transition state stabilizer" evidence="3">
    <location>
        <position position="235"/>
    </location>
</feature>
<dbReference type="EMBL" id="FLUQ01000002">
    <property type="protein sequence ID" value="SBW04024.1"/>
    <property type="molecule type" value="Genomic_DNA"/>
</dbReference>
<evidence type="ECO:0000256" key="2">
    <source>
        <dbReference type="PIRSR" id="PIRSR639901-1"/>
    </source>
</evidence>
<comment type="function">
    <text evidence="4">Involved in lipopolysaccharide (LPS) biosynthesis. Catalyzes the transfer of 3-deoxy-D-manno-octulosonate (Kdo) residue(s) from CMP-Kdo to lipid IV(A), the tetraacyldisaccharide-1,4'-bisphosphate precursor of lipid A.</text>
</comment>
<evidence type="ECO:0000256" key="4">
    <source>
        <dbReference type="RuleBase" id="RU365103"/>
    </source>
</evidence>
<comment type="pathway">
    <text evidence="4">Bacterial outer membrane biogenesis; LPS core biosynthesis.</text>
</comment>